<protein>
    <submittedName>
        <fullName evidence="1">Uncharacterized protein</fullName>
    </submittedName>
</protein>
<reference evidence="1" key="1">
    <citation type="submission" date="2021-05" db="EMBL/GenBank/DDBJ databases">
        <authorList>
            <person name="Alioto T."/>
            <person name="Alioto T."/>
            <person name="Gomez Garrido J."/>
        </authorList>
    </citation>
    <scope>NUCLEOTIDE SEQUENCE</scope>
</reference>
<dbReference type="EMBL" id="HBUF01392418">
    <property type="protein sequence ID" value="CAG6734365.1"/>
    <property type="molecule type" value="Transcribed_RNA"/>
</dbReference>
<proteinExistence type="predicted"/>
<dbReference type="AlphaFoldDB" id="A0A8D9EYZ3"/>
<dbReference type="EMBL" id="HBUF01580952">
    <property type="protein sequence ID" value="CAG6770174.1"/>
    <property type="molecule type" value="Transcribed_RNA"/>
</dbReference>
<evidence type="ECO:0000313" key="1">
    <source>
        <dbReference type="EMBL" id="CAG6770174.1"/>
    </source>
</evidence>
<name>A0A8D9EYZ3_9HEMI</name>
<dbReference type="EMBL" id="HBUF01392417">
    <property type="protein sequence ID" value="CAG6734362.1"/>
    <property type="molecule type" value="Transcribed_RNA"/>
</dbReference>
<dbReference type="EMBL" id="HBUF01392419">
    <property type="protein sequence ID" value="CAG6734368.1"/>
    <property type="molecule type" value="Transcribed_RNA"/>
</dbReference>
<organism evidence="1">
    <name type="scientific">Cacopsylla melanoneura</name>
    <dbReference type="NCBI Taxonomy" id="428564"/>
    <lineage>
        <taxon>Eukaryota</taxon>
        <taxon>Metazoa</taxon>
        <taxon>Ecdysozoa</taxon>
        <taxon>Arthropoda</taxon>
        <taxon>Hexapoda</taxon>
        <taxon>Insecta</taxon>
        <taxon>Pterygota</taxon>
        <taxon>Neoptera</taxon>
        <taxon>Paraneoptera</taxon>
        <taxon>Hemiptera</taxon>
        <taxon>Sternorrhyncha</taxon>
        <taxon>Psylloidea</taxon>
        <taxon>Psyllidae</taxon>
        <taxon>Psyllinae</taxon>
        <taxon>Cacopsylla</taxon>
    </lineage>
</organism>
<sequence length="102" mass="10623">MLRISSLGQGGNLSPAHAPFTAVYSTGCRSRCASGPVVCAVRRRGRGSARVYARCGTTKCSSIPTRGATISEICSLGSGRDQPLHPDWNCGSEPVLSSSHCV</sequence>
<accession>A0A8D9EYZ3</accession>